<evidence type="ECO:0000256" key="4">
    <source>
        <dbReference type="ARBA" id="ARBA00023267"/>
    </source>
</evidence>
<dbReference type="PANTHER" id="PTHR12835">
    <property type="entry name" value="BIOTIN PROTEIN LIGASE"/>
    <property type="match status" value="1"/>
</dbReference>
<dbReference type="Gene3D" id="2.30.30.100">
    <property type="match status" value="1"/>
</dbReference>
<protein>
    <recommendedName>
        <fullName evidence="5">biotin--[biotin carboxyl-carrier protein] ligase</fullName>
        <ecNumber evidence="5">6.3.4.15</ecNumber>
    </recommendedName>
</protein>
<dbReference type="PANTHER" id="PTHR12835:SF5">
    <property type="entry name" value="BIOTIN--PROTEIN LIGASE"/>
    <property type="match status" value="1"/>
</dbReference>
<dbReference type="InterPro" id="IPR008988">
    <property type="entry name" value="Transcriptional_repressor_C"/>
</dbReference>
<dbReference type="Gene3D" id="3.30.930.10">
    <property type="entry name" value="Bira Bifunctional Protein, Domain 2"/>
    <property type="match status" value="1"/>
</dbReference>
<dbReference type="InterPro" id="IPR045864">
    <property type="entry name" value="aa-tRNA-synth_II/BPL/LPL"/>
</dbReference>
<evidence type="ECO:0000256" key="3">
    <source>
        <dbReference type="ARBA" id="ARBA00022840"/>
    </source>
</evidence>
<dbReference type="RefSeq" id="WP_140459899.1">
    <property type="nucleotide sequence ID" value="NZ_BAABFI010000012.1"/>
</dbReference>
<dbReference type="InterPro" id="IPR004143">
    <property type="entry name" value="BPL_LPL_catalytic"/>
</dbReference>
<evidence type="ECO:0000313" key="9">
    <source>
        <dbReference type="Proteomes" id="UP000577956"/>
    </source>
</evidence>
<keyword evidence="3" id="KW-0067">ATP-binding</keyword>
<accession>A0A7Y9JZ62</accession>
<dbReference type="Proteomes" id="UP000618382">
    <property type="component" value="Unassembled WGS sequence"/>
</dbReference>
<keyword evidence="4" id="KW-0092">Biotin</keyword>
<evidence type="ECO:0000256" key="1">
    <source>
        <dbReference type="ARBA" id="ARBA00022598"/>
    </source>
</evidence>
<dbReference type="SUPFAM" id="SSF55681">
    <property type="entry name" value="Class II aaRS and biotin synthetases"/>
    <property type="match status" value="1"/>
</dbReference>
<dbReference type="CDD" id="cd16442">
    <property type="entry name" value="BPL"/>
    <property type="match status" value="1"/>
</dbReference>
<sequence>MTSERAPLEVAALRAMLLAPAGPLARLDVVDATPSTNADVVAALRADPAGWPHGSVLVAEHQTAGRGRAGRGWSTPPRAALTCTFVARPRSAPATFGWLPLLAGLGAVRALRATAGVPAVLKWPNDVLVDLGPGAPDLPGWGTARKVAGILAEAVDADGPAVAVGIGVNVDQRADELPVPTATSLALAGAHDVDRTTVLVALVSALDDVSRRWAQAEGDAVGSGLADDVAAVCATLGREVDVELPDGSTLTGTARGLADDGALEVEVDGTVRTVHAGDVRHVRSAPPQARDEPLRDKQVPGA</sequence>
<dbReference type="SUPFAM" id="SSF50037">
    <property type="entry name" value="C-terminal domain of transcriptional repressors"/>
    <property type="match status" value="1"/>
</dbReference>
<dbReference type="PROSITE" id="PS51733">
    <property type="entry name" value="BPL_LPL_CATALYTIC"/>
    <property type="match status" value="1"/>
</dbReference>
<evidence type="ECO:0000313" key="8">
    <source>
        <dbReference type="EMBL" id="NYD87591.1"/>
    </source>
</evidence>
<dbReference type="AlphaFoldDB" id="A0A7Y9JZ62"/>
<evidence type="ECO:0000313" key="10">
    <source>
        <dbReference type="Proteomes" id="UP000618382"/>
    </source>
</evidence>
<reference evidence="8 9" key="1">
    <citation type="submission" date="2020-07" db="EMBL/GenBank/DDBJ databases">
        <title>Sequencing the genomes of 1000 actinobacteria strains.</title>
        <authorList>
            <person name="Klenk H.-P."/>
        </authorList>
    </citation>
    <scope>NUCLEOTIDE SEQUENCE [LARGE SCALE GENOMIC DNA]</scope>
    <source>
        <strain evidence="8 9">DSM 24482</strain>
    </source>
</reference>
<dbReference type="NCBIfam" id="TIGR00121">
    <property type="entry name" value="birA_ligase"/>
    <property type="match status" value="1"/>
</dbReference>
<evidence type="ECO:0000259" key="6">
    <source>
        <dbReference type="PROSITE" id="PS51733"/>
    </source>
</evidence>
<dbReference type="Pfam" id="PF02237">
    <property type="entry name" value="BPL_C"/>
    <property type="match status" value="1"/>
</dbReference>
<dbReference type="GO" id="GO:0004077">
    <property type="term" value="F:biotin--[biotin carboxyl-carrier protein] ligase activity"/>
    <property type="evidence" value="ECO:0007669"/>
    <property type="project" value="UniProtKB-EC"/>
</dbReference>
<dbReference type="EMBL" id="JACCBK010000001">
    <property type="protein sequence ID" value="NYD87591.1"/>
    <property type="molecule type" value="Genomic_DNA"/>
</dbReference>
<dbReference type="InterPro" id="IPR004408">
    <property type="entry name" value="Biotin_CoA_COase_ligase"/>
</dbReference>
<organism evidence="8 9">
    <name type="scientific">Cellulomonas oligotrophica</name>
    <dbReference type="NCBI Taxonomy" id="931536"/>
    <lineage>
        <taxon>Bacteria</taxon>
        <taxon>Bacillati</taxon>
        <taxon>Actinomycetota</taxon>
        <taxon>Actinomycetes</taxon>
        <taxon>Micrococcales</taxon>
        <taxon>Cellulomonadaceae</taxon>
        <taxon>Cellulomonas</taxon>
    </lineage>
</organism>
<keyword evidence="2" id="KW-0547">Nucleotide-binding</keyword>
<comment type="caution">
    <text evidence="8">The sequence shown here is derived from an EMBL/GenBank/DDBJ whole genome shotgun (WGS) entry which is preliminary data.</text>
</comment>
<proteinExistence type="predicted"/>
<feature type="domain" description="BPL/LPL catalytic" evidence="6">
    <location>
        <begin position="28"/>
        <end position="214"/>
    </location>
</feature>
<dbReference type="Proteomes" id="UP000577956">
    <property type="component" value="Unassembled WGS sequence"/>
</dbReference>
<evidence type="ECO:0000256" key="2">
    <source>
        <dbReference type="ARBA" id="ARBA00022741"/>
    </source>
</evidence>
<dbReference type="EC" id="6.3.4.15" evidence="5"/>
<keyword evidence="10" id="KW-1185">Reference proteome</keyword>
<dbReference type="Pfam" id="PF03099">
    <property type="entry name" value="BPL_LplA_LipB"/>
    <property type="match status" value="1"/>
</dbReference>
<evidence type="ECO:0000313" key="7">
    <source>
        <dbReference type="EMBL" id="GIG33468.1"/>
    </source>
</evidence>
<dbReference type="GO" id="GO:0005524">
    <property type="term" value="F:ATP binding"/>
    <property type="evidence" value="ECO:0007669"/>
    <property type="project" value="UniProtKB-KW"/>
</dbReference>
<gene>
    <name evidence="7" type="primary">birA</name>
    <name evidence="8" type="ORF">BKA21_003140</name>
    <name evidence="7" type="ORF">Col01nite_26270</name>
</gene>
<dbReference type="GO" id="GO:0005737">
    <property type="term" value="C:cytoplasm"/>
    <property type="evidence" value="ECO:0007669"/>
    <property type="project" value="TreeGrafter"/>
</dbReference>
<name>A0A7Y9JZ62_9CELL</name>
<dbReference type="EMBL" id="BONN01000007">
    <property type="protein sequence ID" value="GIG33468.1"/>
    <property type="molecule type" value="Genomic_DNA"/>
</dbReference>
<evidence type="ECO:0000256" key="5">
    <source>
        <dbReference type="ARBA" id="ARBA00024227"/>
    </source>
</evidence>
<dbReference type="InterPro" id="IPR003142">
    <property type="entry name" value="BPL_C"/>
</dbReference>
<keyword evidence="1 8" id="KW-0436">Ligase</keyword>
<reference evidence="7 10" key="2">
    <citation type="submission" date="2021-01" db="EMBL/GenBank/DDBJ databases">
        <title>Whole genome shotgun sequence of Cellulomonas oligotrophica NBRC 109435.</title>
        <authorList>
            <person name="Komaki H."/>
            <person name="Tamura T."/>
        </authorList>
    </citation>
    <scope>NUCLEOTIDE SEQUENCE [LARGE SCALE GENOMIC DNA]</scope>
    <source>
        <strain evidence="7 10">NBRC 109435</strain>
    </source>
</reference>